<dbReference type="EMBL" id="HBNS01052453">
    <property type="protein sequence ID" value="CAE4653282.1"/>
    <property type="molecule type" value="Transcribed_RNA"/>
</dbReference>
<reference evidence="1" key="1">
    <citation type="submission" date="2021-01" db="EMBL/GenBank/DDBJ databases">
        <authorList>
            <person name="Corre E."/>
            <person name="Pelletier E."/>
            <person name="Niang G."/>
            <person name="Scheremetjew M."/>
            <person name="Finn R."/>
            <person name="Kale V."/>
            <person name="Holt S."/>
            <person name="Cochrane G."/>
            <person name="Meng A."/>
            <person name="Brown T."/>
            <person name="Cohen L."/>
        </authorList>
    </citation>
    <scope>NUCLEOTIDE SEQUENCE</scope>
    <source>
        <strain evidence="1">GSO104</strain>
    </source>
</reference>
<sequence length="124" mass="14056">MENTIYLTGSDGEDTPAAECVYIVFSQEETVPKSVYSGSYNIESPRNLNKRCIGVYRRVDDANEAALDYWYGDLGFVEDDDGDETEVAYDDNLVNLFWDGRSAGDRNTLSQRVYVEKQDLLSEL</sequence>
<protein>
    <submittedName>
        <fullName evidence="1">Uncharacterized protein</fullName>
    </submittedName>
</protein>
<accession>A0A7S4SQR6</accession>
<gene>
    <name evidence="1" type="ORF">DBRI00130_LOCUS38482</name>
</gene>
<evidence type="ECO:0000313" key="1">
    <source>
        <dbReference type="EMBL" id="CAE4653282.1"/>
    </source>
</evidence>
<organism evidence="1">
    <name type="scientific">Ditylum brightwellii</name>
    <dbReference type="NCBI Taxonomy" id="49249"/>
    <lineage>
        <taxon>Eukaryota</taxon>
        <taxon>Sar</taxon>
        <taxon>Stramenopiles</taxon>
        <taxon>Ochrophyta</taxon>
        <taxon>Bacillariophyta</taxon>
        <taxon>Mediophyceae</taxon>
        <taxon>Lithodesmiophycidae</taxon>
        <taxon>Lithodesmiales</taxon>
        <taxon>Lithodesmiaceae</taxon>
        <taxon>Ditylum</taxon>
    </lineage>
</organism>
<name>A0A7S4SQR6_9STRA</name>
<proteinExistence type="predicted"/>
<dbReference type="AlphaFoldDB" id="A0A7S4SQR6"/>